<gene>
    <name evidence="3" type="ORF">GCM10011617_12310</name>
</gene>
<keyword evidence="2" id="KW-0560">Oxidoreductase</keyword>
<name>A0A918VDY9_9SPHN</name>
<comment type="caution">
    <text evidence="3">The sequence shown here is derived from an EMBL/GenBank/DDBJ whole genome shotgun (WGS) entry which is preliminary data.</text>
</comment>
<evidence type="ECO:0000313" key="4">
    <source>
        <dbReference type="Proteomes" id="UP000634139"/>
    </source>
</evidence>
<dbReference type="InterPro" id="IPR002347">
    <property type="entry name" value="SDR_fam"/>
</dbReference>
<dbReference type="PANTHER" id="PTHR42760:SF133">
    <property type="entry name" value="3-OXOACYL-[ACYL-CARRIER-PROTEIN] REDUCTASE"/>
    <property type="match status" value="1"/>
</dbReference>
<proteinExistence type="inferred from homology"/>
<sequence>MSDLAGRVALVTGASRGLGLATARALAAAGAKVAVTDLTAPEDLAHEIGGIARAQDVTSEADWAATMDWVKAAAGGLDILVNNAGLWLFKPITETTLDDWRRLHSVNVEGVFLGTRAAIPLLAERAHLWRGGTAIVNLSSVAGLQGAAGASCYNSTKGAVRLFTKGCAVELAGARIRVNSVHPGVIDTDMGRKLVDDFAAAQGAGNNEMLAQVSAMHPLGHLGEPRNVADAVVFLASDRAAFTTGSELVVDGGLHAG</sequence>
<keyword evidence="4" id="KW-1185">Reference proteome</keyword>
<comment type="similarity">
    <text evidence="1">Belongs to the short-chain dehydrogenases/reductases (SDR) family.</text>
</comment>
<reference evidence="3" key="2">
    <citation type="submission" date="2020-09" db="EMBL/GenBank/DDBJ databases">
        <authorList>
            <person name="Sun Q."/>
            <person name="Kim S."/>
        </authorList>
    </citation>
    <scope>NUCLEOTIDE SEQUENCE</scope>
    <source>
        <strain evidence="3">KCTC 32422</strain>
    </source>
</reference>
<dbReference type="FunFam" id="3.40.50.720:FF:000084">
    <property type="entry name" value="Short-chain dehydrogenase reductase"/>
    <property type="match status" value="1"/>
</dbReference>
<protein>
    <submittedName>
        <fullName evidence="3">Dehydrogenase</fullName>
    </submittedName>
</protein>
<dbReference type="RefSeq" id="WP_189539538.1">
    <property type="nucleotide sequence ID" value="NZ_BMZD01000002.1"/>
</dbReference>
<evidence type="ECO:0000256" key="1">
    <source>
        <dbReference type="ARBA" id="ARBA00006484"/>
    </source>
</evidence>
<evidence type="ECO:0000256" key="2">
    <source>
        <dbReference type="ARBA" id="ARBA00023002"/>
    </source>
</evidence>
<dbReference type="Gene3D" id="3.40.50.720">
    <property type="entry name" value="NAD(P)-binding Rossmann-like Domain"/>
    <property type="match status" value="1"/>
</dbReference>
<accession>A0A918VDY9</accession>
<dbReference type="PRINTS" id="PR00081">
    <property type="entry name" value="GDHRDH"/>
</dbReference>
<dbReference type="InterPro" id="IPR036291">
    <property type="entry name" value="NAD(P)-bd_dom_sf"/>
</dbReference>
<dbReference type="AlphaFoldDB" id="A0A918VDY9"/>
<dbReference type="PANTHER" id="PTHR42760">
    <property type="entry name" value="SHORT-CHAIN DEHYDROGENASES/REDUCTASES FAMILY MEMBER"/>
    <property type="match status" value="1"/>
</dbReference>
<organism evidence="3 4">
    <name type="scientific">Novosphingobium arvoryzae</name>
    <dbReference type="NCBI Taxonomy" id="1256514"/>
    <lineage>
        <taxon>Bacteria</taxon>
        <taxon>Pseudomonadati</taxon>
        <taxon>Pseudomonadota</taxon>
        <taxon>Alphaproteobacteria</taxon>
        <taxon>Sphingomonadales</taxon>
        <taxon>Sphingomonadaceae</taxon>
        <taxon>Novosphingobium</taxon>
    </lineage>
</organism>
<dbReference type="GO" id="GO:0016616">
    <property type="term" value="F:oxidoreductase activity, acting on the CH-OH group of donors, NAD or NADP as acceptor"/>
    <property type="evidence" value="ECO:0007669"/>
    <property type="project" value="TreeGrafter"/>
</dbReference>
<dbReference type="EMBL" id="BMZD01000002">
    <property type="protein sequence ID" value="GGZ93846.1"/>
    <property type="molecule type" value="Genomic_DNA"/>
</dbReference>
<dbReference type="Proteomes" id="UP000634139">
    <property type="component" value="Unassembled WGS sequence"/>
</dbReference>
<reference evidence="3" key="1">
    <citation type="journal article" date="2014" name="Int. J. Syst. Evol. Microbiol.">
        <title>Complete genome sequence of Corynebacterium casei LMG S-19264T (=DSM 44701T), isolated from a smear-ripened cheese.</title>
        <authorList>
            <consortium name="US DOE Joint Genome Institute (JGI-PGF)"/>
            <person name="Walter F."/>
            <person name="Albersmeier A."/>
            <person name="Kalinowski J."/>
            <person name="Ruckert C."/>
        </authorList>
    </citation>
    <scope>NUCLEOTIDE SEQUENCE</scope>
    <source>
        <strain evidence="3">KCTC 32422</strain>
    </source>
</reference>
<dbReference type="NCBIfam" id="NF005559">
    <property type="entry name" value="PRK07231.1"/>
    <property type="match status" value="1"/>
</dbReference>
<evidence type="ECO:0000313" key="3">
    <source>
        <dbReference type="EMBL" id="GGZ93846.1"/>
    </source>
</evidence>
<dbReference type="PRINTS" id="PR00080">
    <property type="entry name" value="SDRFAMILY"/>
</dbReference>
<dbReference type="Pfam" id="PF13561">
    <property type="entry name" value="adh_short_C2"/>
    <property type="match status" value="1"/>
</dbReference>
<dbReference type="SUPFAM" id="SSF51735">
    <property type="entry name" value="NAD(P)-binding Rossmann-fold domains"/>
    <property type="match status" value="1"/>
</dbReference>